<reference evidence="2 3" key="1">
    <citation type="journal article" date="2010" name="Nature">
        <title>The Ectocarpus genome and the independent evolution of multicellularity in brown algae.</title>
        <authorList>
            <person name="Cock J.M."/>
            <person name="Sterck L."/>
            <person name="Rouze P."/>
            <person name="Scornet D."/>
            <person name="Allen A.E."/>
            <person name="Amoutzias G."/>
            <person name="Anthouard V."/>
            <person name="Artiguenave F."/>
            <person name="Aury J.M."/>
            <person name="Badger J.H."/>
            <person name="Beszteri B."/>
            <person name="Billiau K."/>
            <person name="Bonnet E."/>
            <person name="Bothwell J.H."/>
            <person name="Bowler C."/>
            <person name="Boyen C."/>
            <person name="Brownlee C."/>
            <person name="Carrano C.J."/>
            <person name="Charrier B."/>
            <person name="Cho G.Y."/>
            <person name="Coelho S.M."/>
            <person name="Collen J."/>
            <person name="Corre E."/>
            <person name="Da Silva C."/>
            <person name="Delage L."/>
            <person name="Delaroque N."/>
            <person name="Dittami S.M."/>
            <person name="Doulbeau S."/>
            <person name="Elias M."/>
            <person name="Farnham G."/>
            <person name="Gachon C.M."/>
            <person name="Gschloessl B."/>
            <person name="Heesch S."/>
            <person name="Jabbari K."/>
            <person name="Jubin C."/>
            <person name="Kawai H."/>
            <person name="Kimura K."/>
            <person name="Kloareg B."/>
            <person name="Kupper F.C."/>
            <person name="Lang D."/>
            <person name="Le Bail A."/>
            <person name="Leblanc C."/>
            <person name="Lerouge P."/>
            <person name="Lohr M."/>
            <person name="Lopez P.J."/>
            <person name="Martens C."/>
            <person name="Maumus F."/>
            <person name="Michel G."/>
            <person name="Miranda-Saavedra D."/>
            <person name="Morales J."/>
            <person name="Moreau H."/>
            <person name="Motomura T."/>
            <person name="Nagasato C."/>
            <person name="Napoli C.A."/>
            <person name="Nelson D.R."/>
            <person name="Nyvall-Collen P."/>
            <person name="Peters A.F."/>
            <person name="Pommier C."/>
            <person name="Potin P."/>
            <person name="Poulain J."/>
            <person name="Quesneville H."/>
            <person name="Read B."/>
            <person name="Rensing S.A."/>
            <person name="Ritter A."/>
            <person name="Rousvoal S."/>
            <person name="Samanta M."/>
            <person name="Samson G."/>
            <person name="Schroeder D.C."/>
            <person name="Segurens B."/>
            <person name="Strittmatter M."/>
            <person name="Tonon T."/>
            <person name="Tregear J.W."/>
            <person name="Valentin K."/>
            <person name="von Dassow P."/>
            <person name="Yamagishi T."/>
            <person name="Van de Peer Y."/>
            <person name="Wincker P."/>
        </authorList>
    </citation>
    <scope>NUCLEOTIDE SEQUENCE [LARGE SCALE GENOMIC DNA]</scope>
    <source>
        <strain evidence="3">Ec32 / CCAP1310/4</strain>
    </source>
</reference>
<dbReference type="GO" id="GO:0016747">
    <property type="term" value="F:acyltransferase activity, transferring groups other than amino-acyl groups"/>
    <property type="evidence" value="ECO:0007669"/>
    <property type="project" value="InterPro"/>
</dbReference>
<dbReference type="CDD" id="cd04301">
    <property type="entry name" value="NAT_SF"/>
    <property type="match status" value="1"/>
</dbReference>
<organism evidence="2 3">
    <name type="scientific">Ectocarpus siliculosus</name>
    <name type="common">Brown alga</name>
    <name type="synonym">Conferva siliculosa</name>
    <dbReference type="NCBI Taxonomy" id="2880"/>
    <lineage>
        <taxon>Eukaryota</taxon>
        <taxon>Sar</taxon>
        <taxon>Stramenopiles</taxon>
        <taxon>Ochrophyta</taxon>
        <taxon>PX clade</taxon>
        <taxon>Phaeophyceae</taxon>
        <taxon>Ectocarpales</taxon>
        <taxon>Ectocarpaceae</taxon>
        <taxon>Ectocarpus</taxon>
    </lineage>
</organism>
<protein>
    <recommendedName>
        <fullName evidence="1">N-acetyltransferase domain-containing protein</fullName>
    </recommendedName>
</protein>
<name>D8LFR9_ECTSI</name>
<feature type="domain" description="N-acetyltransferase" evidence="1">
    <location>
        <begin position="350"/>
        <end position="501"/>
    </location>
</feature>
<dbReference type="SUPFAM" id="SSF55729">
    <property type="entry name" value="Acyl-CoA N-acyltransferases (Nat)"/>
    <property type="match status" value="1"/>
</dbReference>
<dbReference type="InterPro" id="IPR000182">
    <property type="entry name" value="GNAT_dom"/>
</dbReference>
<dbReference type="AlphaFoldDB" id="D8LFR9"/>
<dbReference type="EMBL" id="FN649760">
    <property type="protein sequence ID" value="CBN75643.1"/>
    <property type="molecule type" value="Genomic_DNA"/>
</dbReference>
<dbReference type="InterPro" id="IPR016181">
    <property type="entry name" value="Acyl_CoA_acyltransferase"/>
</dbReference>
<gene>
    <name evidence="2" type="ORF">Esi_0151_0040</name>
</gene>
<evidence type="ECO:0000259" key="1">
    <source>
        <dbReference type="PROSITE" id="PS51186"/>
    </source>
</evidence>
<keyword evidence="3" id="KW-1185">Reference proteome</keyword>
<evidence type="ECO:0000313" key="3">
    <source>
        <dbReference type="Proteomes" id="UP000002630"/>
    </source>
</evidence>
<dbReference type="Proteomes" id="UP000002630">
    <property type="component" value="Unassembled WGS sequence"/>
</dbReference>
<dbReference type="Pfam" id="PF00583">
    <property type="entry name" value="Acetyltransf_1"/>
    <property type="match status" value="1"/>
</dbReference>
<dbReference type="PROSITE" id="PS51186">
    <property type="entry name" value="GNAT"/>
    <property type="match status" value="1"/>
</dbReference>
<dbReference type="InParanoid" id="D8LFR9"/>
<dbReference type="Gene3D" id="3.40.630.30">
    <property type="match status" value="1"/>
</dbReference>
<dbReference type="OrthoDB" id="43192at2759"/>
<proteinExistence type="predicted"/>
<accession>D8LFR9</accession>
<evidence type="ECO:0000313" key="2">
    <source>
        <dbReference type="EMBL" id="CBN75643.1"/>
    </source>
</evidence>
<sequence length="506" mass="54428">MDSAMREAGKEHGPLVADQRLLEREIESVVKIISRSEMSTVWLQQRDRTGEANTVSKARQNLRRLYARARSAWALSRTPTSSPDATSLPAGNSLMRVGLGGLISPRDCNTIVREALKVDDWAPWDGDLGTRALGTSLENLPLSRALWDGKRGECFRPGGQGTGIIFSGKLRHASLRIPHGDGAPAGSGNSEGSRQEHPPVLLLRGFASIQHPSVAEESARWQWGSPAWHIDAPWIRDQDILDRVWVASGSDLGAEAADGRHPPPAGGAAAAAAAGTAPAGVDPPRSYYLQRMNTTLAHRYYRQGLAGMDVPVVDSAGRPVIDLVEDGGVSSWWRRGVIGADKPGEVTLKAVLRRRFPWSRRRQVGKAGLSTDAGASPRMDAALQQLFGSSSTSSAAAAARREQVVAGDSPLAARQQGSPLVGVPVPPIKYVFVDPRYRGLGLGKRLFLEAMRSLARRGFRFALIVVEDNGTGGLFGFYEDMGFVRAEEELGLPRAMIAPIPPPDGT</sequence>